<evidence type="ECO:0000256" key="1">
    <source>
        <dbReference type="SAM" id="MobiDB-lite"/>
    </source>
</evidence>
<keyword evidence="3" id="KW-1185">Reference proteome</keyword>
<dbReference type="EMBL" id="WHWB01033599">
    <property type="protein sequence ID" value="KAJ7418708.1"/>
    <property type="molecule type" value="Genomic_DNA"/>
</dbReference>
<evidence type="ECO:0000313" key="3">
    <source>
        <dbReference type="Proteomes" id="UP001145742"/>
    </source>
</evidence>
<dbReference type="Proteomes" id="UP001145742">
    <property type="component" value="Unassembled WGS sequence"/>
</dbReference>
<evidence type="ECO:0000313" key="2">
    <source>
        <dbReference type="EMBL" id="KAJ7418708.1"/>
    </source>
</evidence>
<name>A0ABQ9DBG9_9PASS</name>
<sequence>MGSVTSALSRPRRTKVRVGAGGSPVSPRRPPPAAQPLATVLKLHREEETVPPEESPAPHRNAGARIVSDFELLQGFTSEKRPLANLRSRFSSSKYSSTPDSAGAAIIDGQNTLGVWTAYEKGCDGEMNSGSARPNTDLNTFEADALRETAEYRTPANLVYGSKSQNCLLNTIVSGLTSNLKEKPKPTIINDPRTPEEILADELPPVDSPEALVKTSFRSD</sequence>
<proteinExistence type="predicted"/>
<comment type="caution">
    <text evidence="2">The sequence shown here is derived from an EMBL/GenBank/DDBJ whole genome shotgun (WGS) entry which is preliminary data.</text>
</comment>
<feature type="region of interest" description="Disordered" evidence="1">
    <location>
        <begin position="43"/>
        <end position="62"/>
    </location>
</feature>
<organism evidence="2 3">
    <name type="scientific">Willisornis vidua</name>
    <name type="common">Xingu scale-backed antbird</name>
    <dbReference type="NCBI Taxonomy" id="1566151"/>
    <lineage>
        <taxon>Eukaryota</taxon>
        <taxon>Metazoa</taxon>
        <taxon>Chordata</taxon>
        <taxon>Craniata</taxon>
        <taxon>Vertebrata</taxon>
        <taxon>Euteleostomi</taxon>
        <taxon>Archelosauria</taxon>
        <taxon>Archosauria</taxon>
        <taxon>Dinosauria</taxon>
        <taxon>Saurischia</taxon>
        <taxon>Theropoda</taxon>
        <taxon>Coelurosauria</taxon>
        <taxon>Aves</taxon>
        <taxon>Neognathae</taxon>
        <taxon>Neoaves</taxon>
        <taxon>Telluraves</taxon>
        <taxon>Australaves</taxon>
        <taxon>Passeriformes</taxon>
        <taxon>Thamnophilidae</taxon>
        <taxon>Willisornis</taxon>
    </lineage>
</organism>
<accession>A0ABQ9DBG9</accession>
<gene>
    <name evidence="2" type="ORF">WISP_57888</name>
</gene>
<feature type="region of interest" description="Disordered" evidence="1">
    <location>
        <begin position="1"/>
        <end position="37"/>
    </location>
</feature>
<protein>
    <submittedName>
        <fullName evidence="2">Uncharacterized protein</fullName>
    </submittedName>
</protein>
<reference evidence="2" key="1">
    <citation type="submission" date="2019-10" db="EMBL/GenBank/DDBJ databases">
        <authorList>
            <person name="Soares A.E.R."/>
            <person name="Aleixo A."/>
            <person name="Schneider P."/>
            <person name="Miyaki C.Y."/>
            <person name="Schneider M.P."/>
            <person name="Mello C."/>
            <person name="Vasconcelos A.T.R."/>
        </authorList>
    </citation>
    <scope>NUCLEOTIDE SEQUENCE</scope>
    <source>
        <tissue evidence="2">Muscle</tissue>
    </source>
</reference>